<accession>A0A430AH96</accession>
<keyword evidence="2" id="KW-1185">Reference proteome</keyword>
<dbReference type="AlphaFoldDB" id="A0A430AH96"/>
<reference evidence="1 2" key="1">
    <citation type="submission" date="2017-05" db="EMBL/GenBank/DDBJ databases">
        <title>Vagococcus spp. assemblies.</title>
        <authorList>
            <person name="Gulvik C.A."/>
        </authorList>
    </citation>
    <scope>NUCLEOTIDE SEQUENCE [LARGE SCALE GENOMIC DNA]</scope>
    <source>
        <strain evidence="1 2">DSM 24756</strain>
    </source>
</reference>
<protein>
    <submittedName>
        <fullName evidence="1">Uncharacterized protein</fullName>
    </submittedName>
</protein>
<organism evidence="1 2">
    <name type="scientific">Vagococcus entomophilus</name>
    <dbReference type="NCBI Taxonomy" id="1160095"/>
    <lineage>
        <taxon>Bacteria</taxon>
        <taxon>Bacillati</taxon>
        <taxon>Bacillota</taxon>
        <taxon>Bacilli</taxon>
        <taxon>Lactobacillales</taxon>
        <taxon>Enterococcaceae</taxon>
        <taxon>Vagococcus</taxon>
    </lineage>
</organism>
<name>A0A430AH96_9ENTE</name>
<gene>
    <name evidence="1" type="ORF">CBF30_08515</name>
</gene>
<comment type="caution">
    <text evidence="1">The sequence shown here is derived from an EMBL/GenBank/DDBJ whole genome shotgun (WGS) entry which is preliminary data.</text>
</comment>
<proteinExistence type="predicted"/>
<dbReference type="Proteomes" id="UP000288669">
    <property type="component" value="Unassembled WGS sequence"/>
</dbReference>
<dbReference type="RefSeq" id="WP_126825165.1">
    <property type="nucleotide sequence ID" value="NZ_JBHLWU010000002.1"/>
</dbReference>
<evidence type="ECO:0000313" key="1">
    <source>
        <dbReference type="EMBL" id="RSU07285.1"/>
    </source>
</evidence>
<sequence>MRAAENRQRVKMFFARPFQIENIENKINDFLKEIQKNNEVVSVKQSVGLNGNYLLMTVVYEEAI</sequence>
<evidence type="ECO:0000313" key="2">
    <source>
        <dbReference type="Proteomes" id="UP000288669"/>
    </source>
</evidence>
<dbReference type="EMBL" id="NGJZ01000002">
    <property type="protein sequence ID" value="RSU07285.1"/>
    <property type="molecule type" value="Genomic_DNA"/>
</dbReference>